<dbReference type="EMBL" id="CM023481">
    <property type="protein sequence ID" value="KAH6946375.1"/>
    <property type="molecule type" value="Genomic_DNA"/>
</dbReference>
<reference evidence="1" key="1">
    <citation type="submission" date="2020-05" db="EMBL/GenBank/DDBJ databases">
        <title>Large-scale comparative analyses of tick genomes elucidate their genetic diversity and vector capacities.</title>
        <authorList>
            <person name="Jia N."/>
            <person name="Wang J."/>
            <person name="Shi W."/>
            <person name="Du L."/>
            <person name="Sun Y."/>
            <person name="Zhan W."/>
            <person name="Jiang J."/>
            <person name="Wang Q."/>
            <person name="Zhang B."/>
            <person name="Ji P."/>
            <person name="Sakyi L.B."/>
            <person name="Cui X."/>
            <person name="Yuan T."/>
            <person name="Jiang B."/>
            <person name="Yang W."/>
            <person name="Lam T.T.-Y."/>
            <person name="Chang Q."/>
            <person name="Ding S."/>
            <person name="Wang X."/>
            <person name="Zhu J."/>
            <person name="Ruan X."/>
            <person name="Zhao L."/>
            <person name="Wei J."/>
            <person name="Que T."/>
            <person name="Du C."/>
            <person name="Cheng J."/>
            <person name="Dai P."/>
            <person name="Han X."/>
            <person name="Huang E."/>
            <person name="Gao Y."/>
            <person name="Liu J."/>
            <person name="Shao H."/>
            <person name="Ye R."/>
            <person name="Li L."/>
            <person name="Wei W."/>
            <person name="Wang X."/>
            <person name="Wang C."/>
            <person name="Yang T."/>
            <person name="Huo Q."/>
            <person name="Li W."/>
            <person name="Guo W."/>
            <person name="Chen H."/>
            <person name="Zhou L."/>
            <person name="Ni X."/>
            <person name="Tian J."/>
            <person name="Zhou Y."/>
            <person name="Sheng Y."/>
            <person name="Liu T."/>
            <person name="Pan Y."/>
            <person name="Xia L."/>
            <person name="Li J."/>
            <person name="Zhao F."/>
            <person name="Cao W."/>
        </authorList>
    </citation>
    <scope>NUCLEOTIDE SEQUENCE</scope>
    <source>
        <strain evidence="1">Hyas-2018</strain>
    </source>
</reference>
<evidence type="ECO:0000313" key="2">
    <source>
        <dbReference type="Proteomes" id="UP000821845"/>
    </source>
</evidence>
<accession>A0ACB7THF9</accession>
<gene>
    <name evidence="1" type="ORF">HPB50_013199</name>
</gene>
<name>A0ACB7THF9_HYAAI</name>
<organism evidence="1 2">
    <name type="scientific">Hyalomma asiaticum</name>
    <name type="common">Tick</name>
    <dbReference type="NCBI Taxonomy" id="266040"/>
    <lineage>
        <taxon>Eukaryota</taxon>
        <taxon>Metazoa</taxon>
        <taxon>Ecdysozoa</taxon>
        <taxon>Arthropoda</taxon>
        <taxon>Chelicerata</taxon>
        <taxon>Arachnida</taxon>
        <taxon>Acari</taxon>
        <taxon>Parasitiformes</taxon>
        <taxon>Ixodida</taxon>
        <taxon>Ixodoidea</taxon>
        <taxon>Ixodidae</taxon>
        <taxon>Hyalomminae</taxon>
        <taxon>Hyalomma</taxon>
    </lineage>
</organism>
<sequence length="228" mass="25120">MNEQPELVDSVLEGRDDVAEQSKDDGAQSLRIPEAVSDSDDGPESVNVSLDTTTGHSDEAGIGSAMCRICHDGDEEEPLVSPCKCSGSIRFVHVSCIEHWLNEMNVDICELCGQRFQMAAQPGIAMQFLHWISLREAQLQRALLRDVLVWAMMTAGTLIALAIMLQATRYVTFVPGLEGISSVSPDFSSIYRKSRHSWPSTTQRHAGGRRASGVRLASPSLAWRQQHR</sequence>
<dbReference type="Proteomes" id="UP000821845">
    <property type="component" value="Chromosome 1"/>
</dbReference>
<protein>
    <submittedName>
        <fullName evidence="1">Uncharacterized protein</fullName>
    </submittedName>
</protein>
<proteinExistence type="predicted"/>
<comment type="caution">
    <text evidence="1">The sequence shown here is derived from an EMBL/GenBank/DDBJ whole genome shotgun (WGS) entry which is preliminary data.</text>
</comment>
<keyword evidence="2" id="KW-1185">Reference proteome</keyword>
<evidence type="ECO:0000313" key="1">
    <source>
        <dbReference type="EMBL" id="KAH6946375.1"/>
    </source>
</evidence>